<dbReference type="EMBL" id="PZQS01000003">
    <property type="protein sequence ID" value="PVD34547.1"/>
    <property type="molecule type" value="Genomic_DNA"/>
</dbReference>
<accession>A0A2T7PMD9</accession>
<feature type="repeat" description="CSPG" evidence="5">
    <location>
        <begin position="736"/>
        <end position="827"/>
    </location>
</feature>
<keyword evidence="9" id="KW-1185">Reference proteome</keyword>
<dbReference type="InterPro" id="IPR039005">
    <property type="entry name" value="CSPG_rpt"/>
</dbReference>
<evidence type="ECO:0000313" key="9">
    <source>
        <dbReference type="Proteomes" id="UP000245119"/>
    </source>
</evidence>
<feature type="domain" description="FRAS1-related extracellular matrix protein N-terminal" evidence="7">
    <location>
        <begin position="46"/>
        <end position="230"/>
    </location>
</feature>
<feature type="repeat" description="CSPG" evidence="5">
    <location>
        <begin position="488"/>
        <end position="598"/>
    </location>
</feature>
<protein>
    <recommendedName>
        <fullName evidence="7">FRAS1-related extracellular matrix protein N-terminal domain-containing protein</fullName>
    </recommendedName>
</protein>
<evidence type="ECO:0000256" key="2">
    <source>
        <dbReference type="ARBA" id="ARBA00022729"/>
    </source>
</evidence>
<evidence type="ECO:0000256" key="6">
    <source>
        <dbReference type="SAM" id="MobiDB-lite"/>
    </source>
</evidence>
<dbReference type="STRING" id="400727.A0A2T7PMD9"/>
<dbReference type="InterPro" id="IPR051561">
    <property type="entry name" value="FRAS1_ECM"/>
</dbReference>
<dbReference type="PANTHER" id="PTHR45739:SF8">
    <property type="entry name" value="FRAS1-RELATED EXTRACELLULAR MATRIX PROTEIN 1"/>
    <property type="match status" value="1"/>
</dbReference>
<dbReference type="AlphaFoldDB" id="A0A2T7PMD9"/>
<feature type="repeat" description="CSPG" evidence="5">
    <location>
        <begin position="850"/>
        <end position="946"/>
    </location>
</feature>
<evidence type="ECO:0000256" key="3">
    <source>
        <dbReference type="ARBA" id="ARBA00022737"/>
    </source>
</evidence>
<organism evidence="8 9">
    <name type="scientific">Pomacea canaliculata</name>
    <name type="common">Golden apple snail</name>
    <dbReference type="NCBI Taxonomy" id="400727"/>
    <lineage>
        <taxon>Eukaryota</taxon>
        <taxon>Metazoa</taxon>
        <taxon>Spiralia</taxon>
        <taxon>Lophotrochozoa</taxon>
        <taxon>Mollusca</taxon>
        <taxon>Gastropoda</taxon>
        <taxon>Caenogastropoda</taxon>
        <taxon>Architaenioglossa</taxon>
        <taxon>Ampullarioidea</taxon>
        <taxon>Ampullariidae</taxon>
        <taxon>Pomacea</taxon>
    </lineage>
</organism>
<feature type="region of interest" description="Disordered" evidence="6">
    <location>
        <begin position="196"/>
        <end position="220"/>
    </location>
</feature>
<dbReference type="PROSITE" id="PS51854">
    <property type="entry name" value="CSPG"/>
    <property type="match status" value="4"/>
</dbReference>
<dbReference type="GO" id="GO:0009653">
    <property type="term" value="P:anatomical structure morphogenesis"/>
    <property type="evidence" value="ECO:0007669"/>
    <property type="project" value="TreeGrafter"/>
</dbReference>
<gene>
    <name evidence="8" type="ORF">C0Q70_05822</name>
</gene>
<proteinExistence type="predicted"/>
<evidence type="ECO:0000256" key="5">
    <source>
        <dbReference type="PROSITE-ProRule" id="PRU01201"/>
    </source>
</evidence>
<dbReference type="PANTHER" id="PTHR45739">
    <property type="entry name" value="MATRIX PROTEIN, PUTATIVE-RELATED"/>
    <property type="match status" value="1"/>
</dbReference>
<keyword evidence="3" id="KW-0677">Repeat</keyword>
<comment type="caution">
    <text evidence="8">The sequence shown here is derived from an EMBL/GenBank/DDBJ whole genome shotgun (WGS) entry which is preliminary data.</text>
</comment>
<keyword evidence="4" id="KW-0325">Glycoprotein</keyword>
<dbReference type="OrthoDB" id="430044at2759"/>
<evidence type="ECO:0000259" key="7">
    <source>
        <dbReference type="Pfam" id="PF19309"/>
    </source>
</evidence>
<dbReference type="InterPro" id="IPR045658">
    <property type="entry name" value="FRAS1-rel_N"/>
</dbReference>
<feature type="repeat" description="CSPG" evidence="5">
    <location>
        <begin position="975"/>
        <end position="1077"/>
    </location>
</feature>
<dbReference type="Pfam" id="PF19309">
    <property type="entry name" value="Frem_N"/>
    <property type="match status" value="1"/>
</dbReference>
<dbReference type="Proteomes" id="UP000245119">
    <property type="component" value="Linkage Group LG3"/>
</dbReference>
<sequence length="1089" mass="121254">MQVHSVCRGCRGGGGSSGGCTMLWCVFLCLVITVVRGQLPLTEDGIVVSNTGIQVPLGRSVYLTSNELRIRVAEGDRCTVTVLDIDPLAQLPGRLTPTSFNCNFGPREVVYSHFGSRNPPTDRVRLQCTWRCPSSNWKVITRNVPIEVEKLMGVSTPISNRTLEFAYDRETETCKVTVLGVASAAALWCHHERQQHPGDGRLRRVSDDGRPLPPHRGDQLPNRDYIPLVVEIFDQTGLVVKHEYFQPATGRQATKQEKRAANAELQLPPVHGGRPVCHDGRHTRNIGCRRRGDPSDYLIFNLTQPLGPGKGYFVSTDDRNQPITSFYQQDVRQLKIAYKPPPEDADTRIVVFVAQVVDQDGAASDPFTMIIIVKPMNTMAPVVTTNTGLQLFEGQSRSLREDRNLRISDENNLDDVKVFVANGLRHGRLVIPGGKKFFTPAELAAGTVIYEHDDSDTYSDNIVFRMTDGENEVEFLYPIWIYPEDDEPPILNVNTGLEIRKNEVVEVTPFVLSATDIDSDDASIRFVLKPPFSVEGQILLRQFQIPDDPESWTSANGVFEKVTTEFTQNDIMDGKVFYRHIGPHRQDFVIDRIYFQLLDNAQPPNESDMKEMIIKVAPVDDQLPYLYPGTTLQMDVDEFQLTEFKRKVLRYTDDDTDDRDLRYFVTVPPFDTDANTPMAAGTLGAVNHRKLCFKPPSSELGLVPRILQFFFDVQDTSGNLLTNQRFTILLKPVDNKPPVITNGGINILEDGITIISTDNLDVVDPDTDSKDLVFEVKETPLHGILKLDEDPMEAGVGFTIDDLAKGRISYTNLGDDSTKDTFVIDVTDGVHHVPIKMNVNVKSVDDEVPQLVGVTGGVLVISIDVEENSEATLSPDALKATDPDTDDMLLTFTLDKAPIEGLVLRNGQQTTLFTQAELQAGLVQYRHTGGEVGNIGRNDSFSLMLTDGTEQFLLSGNRIDKIFVDVTILPVDSEPPIVVMGAPFEVLESDKAPILPRHLDATDIDTEDVDIMCMILVQPKNGYLENISPAPGSEKPRVGIPVSSFTIRDIRLGFINYMQSVHKGVEPRQDQFSFQCSDGRNFAPKLIFL</sequence>
<evidence type="ECO:0000256" key="1">
    <source>
        <dbReference type="ARBA" id="ARBA00022723"/>
    </source>
</evidence>
<dbReference type="GO" id="GO:0046872">
    <property type="term" value="F:metal ion binding"/>
    <property type="evidence" value="ECO:0007669"/>
    <property type="project" value="UniProtKB-KW"/>
</dbReference>
<evidence type="ECO:0000313" key="8">
    <source>
        <dbReference type="EMBL" id="PVD34547.1"/>
    </source>
</evidence>
<feature type="compositionally biased region" description="Basic and acidic residues" evidence="6">
    <location>
        <begin position="196"/>
        <end position="218"/>
    </location>
</feature>
<keyword evidence="2" id="KW-0732">Signal</keyword>
<dbReference type="Pfam" id="PF16184">
    <property type="entry name" value="Cadherin_3"/>
    <property type="match status" value="5"/>
</dbReference>
<keyword evidence="1" id="KW-0479">Metal-binding</keyword>
<evidence type="ECO:0000256" key="4">
    <source>
        <dbReference type="ARBA" id="ARBA00023180"/>
    </source>
</evidence>
<reference evidence="8 9" key="1">
    <citation type="submission" date="2018-04" db="EMBL/GenBank/DDBJ databases">
        <title>The genome of golden apple snail Pomacea canaliculata provides insight into stress tolerance and invasive adaptation.</title>
        <authorList>
            <person name="Liu C."/>
            <person name="Liu B."/>
            <person name="Ren Y."/>
            <person name="Zhang Y."/>
            <person name="Wang H."/>
            <person name="Li S."/>
            <person name="Jiang F."/>
            <person name="Yin L."/>
            <person name="Zhang G."/>
            <person name="Qian W."/>
            <person name="Fan W."/>
        </authorList>
    </citation>
    <scope>NUCLEOTIDE SEQUENCE [LARGE SCALE GENOMIC DNA]</scope>
    <source>
        <strain evidence="8">SZHN2017</strain>
        <tissue evidence="8">Muscle</tissue>
    </source>
</reference>
<name>A0A2T7PMD9_POMCA</name>